<feature type="transmembrane region" description="Helical" evidence="6">
    <location>
        <begin position="344"/>
        <end position="366"/>
    </location>
</feature>
<dbReference type="GO" id="GO:0022857">
    <property type="term" value="F:transmembrane transporter activity"/>
    <property type="evidence" value="ECO:0007669"/>
    <property type="project" value="InterPro"/>
</dbReference>
<dbReference type="Pfam" id="PF07690">
    <property type="entry name" value="MFS_1"/>
    <property type="match status" value="1"/>
</dbReference>
<evidence type="ECO:0000256" key="1">
    <source>
        <dbReference type="ARBA" id="ARBA00004651"/>
    </source>
</evidence>
<evidence type="ECO:0000259" key="7">
    <source>
        <dbReference type="PROSITE" id="PS50850"/>
    </source>
</evidence>
<dbReference type="Proteomes" id="UP000036061">
    <property type="component" value="Chromosome"/>
</dbReference>
<dbReference type="PROSITE" id="PS50850">
    <property type="entry name" value="MFS"/>
    <property type="match status" value="1"/>
</dbReference>
<protein>
    <submittedName>
        <fullName evidence="8">MFS transporter</fullName>
    </submittedName>
</protein>
<dbReference type="PANTHER" id="PTHR11662">
    <property type="entry name" value="SOLUTE CARRIER FAMILY 17"/>
    <property type="match status" value="1"/>
</dbReference>
<name>A0A2Z4MI64_BREBE</name>
<dbReference type="PANTHER" id="PTHR11662:SF399">
    <property type="entry name" value="FI19708P1-RELATED"/>
    <property type="match status" value="1"/>
</dbReference>
<reference evidence="8 9" key="1">
    <citation type="journal article" date="2015" name="Genome Announc.">
        <title>Draft Genome Sequence of Brevibacillus brevis DZQ7, a Plant Growth-Promoting Rhizobacterium with Broad-Spectrum Antimicrobial Activity.</title>
        <authorList>
            <person name="Hou Q."/>
            <person name="Wang C."/>
            <person name="Hou X."/>
            <person name="Xia Z."/>
            <person name="Ye J."/>
            <person name="Liu K."/>
            <person name="Liu H."/>
            <person name="Wang J."/>
            <person name="Guo H."/>
            <person name="Yu X."/>
            <person name="Yang Y."/>
            <person name="Du B."/>
            <person name="Ding Y."/>
        </authorList>
    </citation>
    <scope>NUCLEOTIDE SEQUENCE [LARGE SCALE GENOMIC DNA]</scope>
    <source>
        <strain evidence="8 9">DZQ7</strain>
    </source>
</reference>
<dbReference type="InterPro" id="IPR050382">
    <property type="entry name" value="MFS_Na/Anion_cotransporter"/>
</dbReference>
<keyword evidence="2" id="KW-0813">Transport</keyword>
<dbReference type="SUPFAM" id="SSF103473">
    <property type="entry name" value="MFS general substrate transporter"/>
    <property type="match status" value="1"/>
</dbReference>
<feature type="transmembrane region" description="Helical" evidence="6">
    <location>
        <begin position="216"/>
        <end position="238"/>
    </location>
</feature>
<evidence type="ECO:0000256" key="6">
    <source>
        <dbReference type="SAM" id="Phobius"/>
    </source>
</evidence>
<keyword evidence="3 6" id="KW-0812">Transmembrane</keyword>
<feature type="transmembrane region" description="Helical" evidence="6">
    <location>
        <begin position="45"/>
        <end position="67"/>
    </location>
</feature>
<feature type="transmembrane region" description="Helical" evidence="6">
    <location>
        <begin position="7"/>
        <end position="33"/>
    </location>
</feature>
<feature type="transmembrane region" description="Helical" evidence="6">
    <location>
        <begin position="372"/>
        <end position="391"/>
    </location>
</feature>
<dbReference type="Gene3D" id="1.20.1250.20">
    <property type="entry name" value="MFS general substrate transporter like domains"/>
    <property type="match status" value="2"/>
</dbReference>
<feature type="transmembrane region" description="Helical" evidence="6">
    <location>
        <begin position="312"/>
        <end position="332"/>
    </location>
</feature>
<evidence type="ECO:0000313" key="9">
    <source>
        <dbReference type="Proteomes" id="UP000036061"/>
    </source>
</evidence>
<sequence>MKKATSISAVLLFVTILVGVLGSYSIIIALPLIGEEFQLNPVEQGAIVSVYFLGFAIFTIPGGIIADKRGSKQIIVINLVLWAILTTLTGAVTSFAALLVVRFLLGFIDAPLMPAMLKAIAERTPANIRTTTVSIVSSAEPIGTGLAPFLVAPLIAILGWQEATFVTALIGLLLAPILWIFLPRPFVNESPSCSVSSESNPIPFLSLFRNGHLWKLTSMLCGIQIVMVGCLTWVPTYLTTEKHLAITQSGLYASLPLLISMLGYLAGGWLFDRYFHQKFRSMVIPSLLFSTILFTLMILSDNVNQFLLFESISLFFLSLTTQPIIGLTMRIIPSDALGTASGILLTGGKLASIFTPIAMGAFIQAFSFQAGFSLLLIGAGIALVSSFLTHIKRSEELD</sequence>
<feature type="domain" description="Major facilitator superfamily (MFS) profile" evidence="7">
    <location>
        <begin position="8"/>
        <end position="397"/>
    </location>
</feature>
<dbReference type="EMBL" id="CP030117">
    <property type="protein sequence ID" value="AWX56195.1"/>
    <property type="molecule type" value="Genomic_DNA"/>
</dbReference>
<feature type="transmembrane region" description="Helical" evidence="6">
    <location>
        <begin position="79"/>
        <end position="108"/>
    </location>
</feature>
<evidence type="ECO:0000256" key="3">
    <source>
        <dbReference type="ARBA" id="ARBA00022692"/>
    </source>
</evidence>
<proteinExistence type="predicted"/>
<feature type="transmembrane region" description="Helical" evidence="6">
    <location>
        <begin position="283"/>
        <end position="300"/>
    </location>
</feature>
<dbReference type="InterPro" id="IPR036259">
    <property type="entry name" value="MFS_trans_sf"/>
</dbReference>
<dbReference type="InterPro" id="IPR011701">
    <property type="entry name" value="MFS"/>
</dbReference>
<evidence type="ECO:0000256" key="2">
    <source>
        <dbReference type="ARBA" id="ARBA00022448"/>
    </source>
</evidence>
<accession>A0A2Z4MI64</accession>
<dbReference type="InterPro" id="IPR020846">
    <property type="entry name" value="MFS_dom"/>
</dbReference>
<dbReference type="GO" id="GO:0005886">
    <property type="term" value="C:plasma membrane"/>
    <property type="evidence" value="ECO:0007669"/>
    <property type="project" value="UniProtKB-SubCell"/>
</dbReference>
<keyword evidence="4 6" id="KW-1133">Transmembrane helix</keyword>
<keyword evidence="5 6" id="KW-0472">Membrane</keyword>
<dbReference type="RefSeq" id="WP_048032891.1">
    <property type="nucleotide sequence ID" value="NZ_CP030117.1"/>
</dbReference>
<feature type="transmembrane region" description="Helical" evidence="6">
    <location>
        <begin position="163"/>
        <end position="182"/>
    </location>
</feature>
<gene>
    <name evidence="8" type="ORF">AB432_014600</name>
</gene>
<evidence type="ECO:0000313" key="8">
    <source>
        <dbReference type="EMBL" id="AWX56195.1"/>
    </source>
</evidence>
<comment type="subcellular location">
    <subcellularLocation>
        <location evidence="1">Cell membrane</location>
        <topology evidence="1">Multi-pass membrane protein</topology>
    </subcellularLocation>
</comment>
<organism evidence="8 9">
    <name type="scientific">Brevibacillus brevis</name>
    <name type="common">Bacillus brevis</name>
    <dbReference type="NCBI Taxonomy" id="1393"/>
    <lineage>
        <taxon>Bacteria</taxon>
        <taxon>Bacillati</taxon>
        <taxon>Bacillota</taxon>
        <taxon>Bacilli</taxon>
        <taxon>Bacillales</taxon>
        <taxon>Paenibacillaceae</taxon>
        <taxon>Brevibacillus</taxon>
    </lineage>
</organism>
<evidence type="ECO:0000256" key="4">
    <source>
        <dbReference type="ARBA" id="ARBA00022989"/>
    </source>
</evidence>
<feature type="transmembrane region" description="Helical" evidence="6">
    <location>
        <begin position="250"/>
        <end position="271"/>
    </location>
</feature>
<dbReference type="AlphaFoldDB" id="A0A2Z4MI64"/>
<evidence type="ECO:0000256" key="5">
    <source>
        <dbReference type="ARBA" id="ARBA00023136"/>
    </source>
</evidence>